<dbReference type="EMBL" id="CP090039">
    <property type="protein sequence ID" value="UPL02576.1"/>
    <property type="molecule type" value="Genomic_DNA"/>
</dbReference>
<reference evidence="1" key="1">
    <citation type="submission" date="2021-11" db="EMBL/GenBank/DDBJ databases">
        <title>Fusarium solani-melongenae Genome sequencing and assembly.</title>
        <authorList>
            <person name="Xie S."/>
            <person name="Huang L."/>
            <person name="Zhang X."/>
        </authorList>
    </citation>
    <scope>NUCLEOTIDE SEQUENCE</scope>
    <source>
        <strain evidence="1">CRI 24-3</strain>
    </source>
</reference>
<accession>A0ACD3ZMW5</accession>
<evidence type="ECO:0000313" key="1">
    <source>
        <dbReference type="EMBL" id="UPL02576.1"/>
    </source>
</evidence>
<evidence type="ECO:0000313" key="2">
    <source>
        <dbReference type="Proteomes" id="UP000830768"/>
    </source>
</evidence>
<organism evidence="1 2">
    <name type="scientific">Fusarium solani subsp. cucurbitae</name>
    <name type="common">Neocosmosporum cucurbitae</name>
    <dbReference type="NCBI Taxonomy" id="2747967"/>
    <lineage>
        <taxon>Eukaryota</taxon>
        <taxon>Fungi</taxon>
        <taxon>Dikarya</taxon>
        <taxon>Ascomycota</taxon>
        <taxon>Pezizomycotina</taxon>
        <taxon>Sordariomycetes</taxon>
        <taxon>Hypocreomycetidae</taxon>
        <taxon>Hypocreales</taxon>
        <taxon>Nectriaceae</taxon>
        <taxon>Fusarium</taxon>
        <taxon>Fusarium solani species complex</taxon>
    </lineage>
</organism>
<name>A0ACD3ZMW5_FUSSC</name>
<proteinExistence type="predicted"/>
<sequence>MAKTPKLEDYTIVIFSPLVIEQRAACLMLDEVHDGTPERSAGQTVLYTLGKIASHNVAIAGYPAGEVGIGVSGSMVSEALRDFPKLEAGILVGIAAGIPSPNRDIRLGDVAVAVPNRDNPGVVGYDLVKVEEDEIRLKQWQNSTHTLLRSAIASIQVHESRPELSFTRHLDVLWRAADFKRPGPAQPSSESLTSNARDGPIAHYGTILSGNGVIKSKKKRDELRDKYGGIAIEMEAAGMTPSLPVAVVRGISDFADSDKNDDWHRYAAVTAAAYAKEMLIRLGPKKGTGSASQSLISSDIDTGLRLSLPEKCSFVGREAELSKLEEWVGFCPKKTPQRSIVTLWGFAGVGKSQLVSEL</sequence>
<keyword evidence="2" id="KW-1185">Reference proteome</keyword>
<protein>
    <submittedName>
        <fullName evidence="1">Uncharacterized protein</fullName>
    </submittedName>
</protein>
<dbReference type="Proteomes" id="UP000830768">
    <property type="component" value="Chromosome 11"/>
</dbReference>
<gene>
    <name evidence="1" type="ORF">LCI18_013510</name>
</gene>